<sequence>MTNQDQSPNKTQFYEESDKEVQPKELIFLGEKRSYRPKFVPAKIWEKLCYRVTYIFLYFFKLFGRQTDFHTDNISTEYFIGNIKNRRRKMIDGKHVYTLKDCDVVIKTFNGKMEGKQASYDGVLRQIETSKLSKSIFYSSVQFNDYIEALRLLKHRNLHSGPIIFLNTHFLPQINFKDVEERLFFVYKSYKGGRMLTELVLDKHNLFAKSLGSVLSMIEQVCEGLACLHSQGLTHGNLTLNNIILFPNGIYQLVDVGFFPVLCKLKPKIELKELVYLHFKPPEFLWADKIFTQEADVWALGIIIYGVYFGAEQAYYFEDIHPVLQYSNDFCLIGMFENYGPFGDDKGMPKMLYTLIAGGIFKPTEERVDIFLILNYVRAIQYNQKKQEYEMTNLNLLNDFEKNIVPVDVKAKVERQNKIGDLFVECLGFDLAKVLADEQGNCLKC</sequence>
<organism evidence="1 2">
    <name type="scientific">Rhabditophanes sp. KR3021</name>
    <dbReference type="NCBI Taxonomy" id="114890"/>
    <lineage>
        <taxon>Eukaryota</taxon>
        <taxon>Metazoa</taxon>
        <taxon>Ecdysozoa</taxon>
        <taxon>Nematoda</taxon>
        <taxon>Chromadorea</taxon>
        <taxon>Rhabditida</taxon>
        <taxon>Tylenchina</taxon>
        <taxon>Panagrolaimomorpha</taxon>
        <taxon>Strongyloidoidea</taxon>
        <taxon>Alloionematidae</taxon>
        <taxon>Rhabditophanes</taxon>
    </lineage>
</organism>
<accession>A0AC35TUP7</accession>
<dbReference type="WBParaSite" id="RSKR_0000467700.1">
    <property type="protein sequence ID" value="RSKR_0000467700.1"/>
    <property type="gene ID" value="RSKR_0000467700"/>
</dbReference>
<evidence type="ECO:0000313" key="2">
    <source>
        <dbReference type="WBParaSite" id="RSKR_0000467700.1"/>
    </source>
</evidence>
<dbReference type="Proteomes" id="UP000095286">
    <property type="component" value="Unplaced"/>
</dbReference>
<proteinExistence type="predicted"/>
<evidence type="ECO:0000313" key="1">
    <source>
        <dbReference type="Proteomes" id="UP000095286"/>
    </source>
</evidence>
<protein>
    <submittedName>
        <fullName evidence="2">Protein kinase domain-containing protein</fullName>
    </submittedName>
</protein>
<reference evidence="2" key="1">
    <citation type="submission" date="2016-11" db="UniProtKB">
        <authorList>
            <consortium name="WormBaseParasite"/>
        </authorList>
    </citation>
    <scope>IDENTIFICATION</scope>
    <source>
        <strain evidence="2">KR3021</strain>
    </source>
</reference>
<name>A0AC35TUP7_9BILA</name>